<keyword evidence="2" id="KW-0813">Transport</keyword>
<comment type="caution">
    <text evidence="9">The sequence shown here is derived from an EMBL/GenBank/DDBJ whole genome shotgun (WGS) entry which is preliminary data.</text>
</comment>
<evidence type="ECO:0000256" key="2">
    <source>
        <dbReference type="ARBA" id="ARBA00022448"/>
    </source>
</evidence>
<evidence type="ECO:0000313" key="9">
    <source>
        <dbReference type="EMBL" id="KAA9008970.1"/>
    </source>
</evidence>
<keyword evidence="4 7" id="KW-0812">Transmembrane</keyword>
<dbReference type="InterPro" id="IPR036259">
    <property type="entry name" value="MFS_trans_sf"/>
</dbReference>
<dbReference type="CDD" id="cd17321">
    <property type="entry name" value="MFS_MMR_MDR_like"/>
    <property type="match status" value="1"/>
</dbReference>
<feature type="transmembrane region" description="Helical" evidence="7">
    <location>
        <begin position="98"/>
        <end position="117"/>
    </location>
</feature>
<dbReference type="Pfam" id="PF07690">
    <property type="entry name" value="MFS_1"/>
    <property type="match status" value="1"/>
</dbReference>
<organism evidence="9 10">
    <name type="scientific">Histidinibacterium aquaticum</name>
    <dbReference type="NCBI Taxonomy" id="2613962"/>
    <lineage>
        <taxon>Bacteria</taxon>
        <taxon>Pseudomonadati</taxon>
        <taxon>Pseudomonadota</taxon>
        <taxon>Alphaproteobacteria</taxon>
        <taxon>Rhodobacterales</taxon>
        <taxon>Paracoccaceae</taxon>
        <taxon>Histidinibacterium</taxon>
    </lineage>
</organism>
<dbReference type="Proteomes" id="UP000326554">
    <property type="component" value="Unassembled WGS sequence"/>
</dbReference>
<dbReference type="PANTHER" id="PTHR42718:SF42">
    <property type="entry name" value="EXPORT PROTEIN"/>
    <property type="match status" value="1"/>
</dbReference>
<dbReference type="Gene3D" id="1.20.1250.20">
    <property type="entry name" value="MFS general substrate transporter like domains"/>
    <property type="match status" value="1"/>
</dbReference>
<feature type="transmembrane region" description="Helical" evidence="7">
    <location>
        <begin position="186"/>
        <end position="208"/>
    </location>
</feature>
<evidence type="ECO:0000256" key="7">
    <source>
        <dbReference type="SAM" id="Phobius"/>
    </source>
</evidence>
<dbReference type="GO" id="GO:0022857">
    <property type="term" value="F:transmembrane transporter activity"/>
    <property type="evidence" value="ECO:0007669"/>
    <property type="project" value="InterPro"/>
</dbReference>
<name>A0A5J5GLG5_9RHOB</name>
<evidence type="ECO:0000313" key="10">
    <source>
        <dbReference type="Proteomes" id="UP000326554"/>
    </source>
</evidence>
<feature type="transmembrane region" description="Helical" evidence="7">
    <location>
        <begin position="320"/>
        <end position="341"/>
    </location>
</feature>
<feature type="transmembrane region" description="Helical" evidence="7">
    <location>
        <begin position="156"/>
        <end position="180"/>
    </location>
</feature>
<evidence type="ECO:0000256" key="5">
    <source>
        <dbReference type="ARBA" id="ARBA00022989"/>
    </source>
</evidence>
<feature type="transmembrane region" description="Helical" evidence="7">
    <location>
        <begin position="123"/>
        <end position="144"/>
    </location>
</feature>
<dbReference type="InterPro" id="IPR020846">
    <property type="entry name" value="MFS_dom"/>
</dbReference>
<dbReference type="RefSeq" id="WP_150444503.1">
    <property type="nucleotide sequence ID" value="NZ_VYQE01000002.1"/>
</dbReference>
<evidence type="ECO:0000259" key="8">
    <source>
        <dbReference type="PROSITE" id="PS50850"/>
    </source>
</evidence>
<feature type="transmembrane region" description="Helical" evidence="7">
    <location>
        <begin position="463"/>
        <end position="490"/>
    </location>
</feature>
<evidence type="ECO:0000256" key="3">
    <source>
        <dbReference type="ARBA" id="ARBA00022475"/>
    </source>
</evidence>
<comment type="subcellular location">
    <subcellularLocation>
        <location evidence="1">Cell membrane</location>
        <topology evidence="1">Multi-pass membrane protein</topology>
    </subcellularLocation>
</comment>
<dbReference type="Gene3D" id="1.20.1720.10">
    <property type="entry name" value="Multidrug resistance protein D"/>
    <property type="match status" value="1"/>
</dbReference>
<keyword evidence="3" id="KW-1003">Cell membrane</keyword>
<feature type="transmembrane region" description="Helical" evidence="7">
    <location>
        <begin position="425"/>
        <end position="443"/>
    </location>
</feature>
<keyword evidence="10" id="KW-1185">Reference proteome</keyword>
<dbReference type="NCBIfam" id="TIGR00711">
    <property type="entry name" value="efflux_EmrB"/>
    <property type="match status" value="1"/>
</dbReference>
<feature type="transmembrane region" description="Helical" evidence="7">
    <location>
        <begin position="380"/>
        <end position="404"/>
    </location>
</feature>
<evidence type="ECO:0000256" key="6">
    <source>
        <dbReference type="ARBA" id="ARBA00023136"/>
    </source>
</evidence>
<dbReference type="SUPFAM" id="SSF103473">
    <property type="entry name" value="MFS general substrate transporter"/>
    <property type="match status" value="1"/>
</dbReference>
<reference evidence="9 10" key="1">
    <citation type="submission" date="2019-09" db="EMBL/GenBank/DDBJ databases">
        <authorList>
            <person name="Park J.-S."/>
            <person name="Choi H.-J."/>
        </authorList>
    </citation>
    <scope>NUCLEOTIDE SEQUENCE [LARGE SCALE GENOMIC DNA]</scope>
    <source>
        <strain evidence="9 10">176SS1-4</strain>
    </source>
</reference>
<dbReference type="EMBL" id="VYQE01000002">
    <property type="protein sequence ID" value="KAA9008970.1"/>
    <property type="molecule type" value="Genomic_DNA"/>
</dbReference>
<feature type="transmembrane region" description="Helical" evidence="7">
    <location>
        <begin position="250"/>
        <end position="268"/>
    </location>
</feature>
<feature type="transmembrane region" description="Helical" evidence="7">
    <location>
        <begin position="220"/>
        <end position="238"/>
    </location>
</feature>
<protein>
    <submittedName>
        <fullName evidence="9">MFS transporter</fullName>
    </submittedName>
</protein>
<dbReference type="InterPro" id="IPR004638">
    <property type="entry name" value="EmrB-like"/>
</dbReference>
<dbReference type="PROSITE" id="PS50850">
    <property type="entry name" value="MFS"/>
    <property type="match status" value="1"/>
</dbReference>
<dbReference type="AlphaFoldDB" id="A0A5J5GLG5"/>
<sequence length="495" mass="51364">MAQDQPSPEQAPTRPGPVFVSGFCVPEKRRLILIAAILASAMGFIDGTVVSIAIPAIRSDLGATLGDATWINNAYMVTLSALILTGGAFGDRFGLAKVFTLGIALFVVTSAICALAPSPDVLIVARFAQGCGAALMVPGSLAIISRAYPREERGAAISTWAAASAITTAAGPVIGGLLLASGDDYMWRYIFAINLPLGVLAIWMTRAGIRKDNTKPGEPVDIVGAGLASVGLGLLAWALTHAERGQVGPLFYAVTTAGALCLVLFVLHEWRSHHPMLPLELFNSGTFSAANFVTFTLYFGLSAILFFLPMLVIAGWGIPAIYAVFAFAPISVCVMLFSRYFGRLAQRVGGGLVVCGGATLVALAYGWLTFAVETRDFWFGVLPPMALAGFGMSMVVAPISTAVMTSAEDHQTGAASGVNNAISRIAGLIAVAAMSAVVSRAYAASGGPASYGIPSERPGHVGAMIEAFASVAWTSAALSAISAVVAVMGIRLRRD</sequence>
<feature type="transmembrane region" description="Helical" evidence="7">
    <location>
        <begin position="289"/>
        <end position="314"/>
    </location>
</feature>
<accession>A0A5J5GLG5</accession>
<feature type="domain" description="Major facilitator superfamily (MFS) profile" evidence="8">
    <location>
        <begin position="32"/>
        <end position="494"/>
    </location>
</feature>
<proteinExistence type="predicted"/>
<keyword evidence="5 7" id="KW-1133">Transmembrane helix</keyword>
<feature type="transmembrane region" description="Helical" evidence="7">
    <location>
        <begin position="74"/>
        <end position="91"/>
    </location>
</feature>
<evidence type="ECO:0000256" key="4">
    <source>
        <dbReference type="ARBA" id="ARBA00022692"/>
    </source>
</evidence>
<dbReference type="GO" id="GO:0005886">
    <property type="term" value="C:plasma membrane"/>
    <property type="evidence" value="ECO:0007669"/>
    <property type="project" value="UniProtKB-SubCell"/>
</dbReference>
<evidence type="ECO:0000256" key="1">
    <source>
        <dbReference type="ARBA" id="ARBA00004651"/>
    </source>
</evidence>
<dbReference type="PANTHER" id="PTHR42718">
    <property type="entry name" value="MAJOR FACILITATOR SUPERFAMILY MULTIDRUG TRANSPORTER MFSC"/>
    <property type="match status" value="1"/>
</dbReference>
<keyword evidence="6 7" id="KW-0472">Membrane</keyword>
<feature type="transmembrane region" description="Helical" evidence="7">
    <location>
        <begin position="348"/>
        <end position="368"/>
    </location>
</feature>
<gene>
    <name evidence="9" type="ORF">F3S47_06850</name>
</gene>
<dbReference type="InterPro" id="IPR011701">
    <property type="entry name" value="MFS"/>
</dbReference>
<feature type="transmembrane region" description="Helical" evidence="7">
    <location>
        <begin position="31"/>
        <end position="54"/>
    </location>
</feature>